<sequence length="259" mass="29294">VLSITLDEWSEEEIESVLEVGGNSYANAIYEAFLPKGFSKPKSCSSTEERMDFIRSKYELQQFLKPSLRMLSLTTSKRYLNTTNSLNVAGGTEKLEDVDENIGMLRVKIIRGINLAVRDMLTSDPYVVLLLGEQKVQTAAITSNLNPVWNEELEIAIPKNFNPLKLQVYDYDMFSQDDIMGEAEIDIQPLITAAMAFGDPSMLEDMQIGRWLKSDDNALVHDSRVNIVGGKFKQELKLELQNVESGEIELELEWIAFDN</sequence>
<dbReference type="GO" id="GO:0005543">
    <property type="term" value="F:phospholipid binding"/>
    <property type="evidence" value="ECO:0007669"/>
    <property type="project" value="InterPro"/>
</dbReference>
<evidence type="ECO:0000313" key="7">
    <source>
        <dbReference type="EMBL" id="KMZ72901.1"/>
    </source>
</evidence>
<dbReference type="PROSITE" id="PS50004">
    <property type="entry name" value="C2"/>
    <property type="match status" value="1"/>
</dbReference>
<dbReference type="PANTHER" id="PTHR46220:SF1">
    <property type="entry name" value="ADP-RIBOSYLATION FACTOR GTPASE-ACTIVATING PROTEIN AGD12"/>
    <property type="match status" value="1"/>
</dbReference>
<dbReference type="FunFam" id="2.60.40.150:FF:000190">
    <property type="entry name" value="ADP-ribosylation factor GTPase-activating protein AGD12"/>
    <property type="match status" value="1"/>
</dbReference>
<dbReference type="Pfam" id="PF00168">
    <property type="entry name" value="C2"/>
    <property type="match status" value="1"/>
</dbReference>
<dbReference type="InterPro" id="IPR044518">
    <property type="entry name" value="ARF_GAP_AGD11/12/13"/>
</dbReference>
<dbReference type="InterPro" id="IPR038508">
    <property type="entry name" value="ArfGAP_dom_sf"/>
</dbReference>
<proteinExistence type="predicted"/>
<dbReference type="InterPro" id="IPR037278">
    <property type="entry name" value="ARFGAP/RecO"/>
</dbReference>
<evidence type="ECO:0000256" key="3">
    <source>
        <dbReference type="ARBA" id="ARBA00022771"/>
    </source>
</evidence>
<evidence type="ECO:0000256" key="4">
    <source>
        <dbReference type="ARBA" id="ARBA00022833"/>
    </source>
</evidence>
<dbReference type="PRINTS" id="PR00360">
    <property type="entry name" value="C2DOMAIN"/>
</dbReference>
<dbReference type="InterPro" id="IPR000008">
    <property type="entry name" value="C2_dom"/>
</dbReference>
<name>A0A0K9PV66_ZOSMR</name>
<reference evidence="8" key="1">
    <citation type="journal article" date="2016" name="Nature">
        <title>The genome of the seagrass Zostera marina reveals angiosperm adaptation to the sea.</title>
        <authorList>
            <person name="Olsen J.L."/>
            <person name="Rouze P."/>
            <person name="Verhelst B."/>
            <person name="Lin Y.-C."/>
            <person name="Bayer T."/>
            <person name="Collen J."/>
            <person name="Dattolo E."/>
            <person name="De Paoli E."/>
            <person name="Dittami S."/>
            <person name="Maumus F."/>
            <person name="Michel G."/>
            <person name="Kersting A."/>
            <person name="Lauritano C."/>
            <person name="Lohaus R."/>
            <person name="Toepel M."/>
            <person name="Tonon T."/>
            <person name="Vanneste K."/>
            <person name="Amirebrahimi M."/>
            <person name="Brakel J."/>
            <person name="Bostroem C."/>
            <person name="Chovatia M."/>
            <person name="Grimwood J."/>
            <person name="Jenkins J.W."/>
            <person name="Jueterbock A."/>
            <person name="Mraz A."/>
            <person name="Stam W.T."/>
            <person name="Tice H."/>
            <person name="Bornberg-Bauer E."/>
            <person name="Green P.J."/>
            <person name="Pearson G.A."/>
            <person name="Procaccini G."/>
            <person name="Duarte C.M."/>
            <person name="Schmutz J."/>
            <person name="Reusch T.B.H."/>
            <person name="Van de Peer Y."/>
        </authorList>
    </citation>
    <scope>NUCLEOTIDE SEQUENCE [LARGE SCALE GENOMIC DNA]</scope>
    <source>
        <strain evidence="8">cv. Finnish</strain>
    </source>
</reference>
<keyword evidence="1" id="KW-0343">GTPase activation</keyword>
<accession>A0A0K9PV66</accession>
<comment type="caution">
    <text evidence="7">The sequence shown here is derived from an EMBL/GenBank/DDBJ whole genome shotgun (WGS) entry which is preliminary data.</text>
</comment>
<feature type="domain" description="C2" evidence="6">
    <location>
        <begin position="82"/>
        <end position="201"/>
    </location>
</feature>
<dbReference type="SUPFAM" id="SSF57863">
    <property type="entry name" value="ArfGap/RecO-like zinc finger"/>
    <property type="match status" value="1"/>
</dbReference>
<dbReference type="OrthoDB" id="73919at2759"/>
<dbReference type="EMBL" id="LFYR01000614">
    <property type="protein sequence ID" value="KMZ72901.1"/>
    <property type="molecule type" value="Genomic_DNA"/>
</dbReference>
<dbReference type="InterPro" id="IPR035892">
    <property type="entry name" value="C2_domain_sf"/>
</dbReference>
<dbReference type="PANTHER" id="PTHR46220">
    <property type="entry name" value="ADP-RIBOSYLATION FACTOR GTPASE-ACTIVATING PROTEIN AGD12"/>
    <property type="match status" value="1"/>
</dbReference>
<gene>
    <name evidence="7" type="ORF">ZOSMA_158G00120</name>
</gene>
<feature type="non-terminal residue" evidence="7">
    <location>
        <position position="1"/>
    </location>
</feature>
<dbReference type="AlphaFoldDB" id="A0A0K9PV66"/>
<dbReference type="Pfam" id="PF01412">
    <property type="entry name" value="ArfGap"/>
    <property type="match status" value="1"/>
</dbReference>
<dbReference type="Gene3D" id="2.60.40.150">
    <property type="entry name" value="C2 domain"/>
    <property type="match status" value="1"/>
</dbReference>
<dbReference type="Proteomes" id="UP000036987">
    <property type="component" value="Unassembled WGS sequence"/>
</dbReference>
<keyword evidence="3" id="KW-0863">Zinc-finger</keyword>
<evidence type="ECO:0000313" key="8">
    <source>
        <dbReference type="Proteomes" id="UP000036987"/>
    </source>
</evidence>
<dbReference type="GO" id="GO:0005096">
    <property type="term" value="F:GTPase activator activity"/>
    <property type="evidence" value="ECO:0007669"/>
    <property type="project" value="UniProtKB-KW"/>
</dbReference>
<organism evidence="7 8">
    <name type="scientific">Zostera marina</name>
    <name type="common">Eelgrass</name>
    <dbReference type="NCBI Taxonomy" id="29655"/>
    <lineage>
        <taxon>Eukaryota</taxon>
        <taxon>Viridiplantae</taxon>
        <taxon>Streptophyta</taxon>
        <taxon>Embryophyta</taxon>
        <taxon>Tracheophyta</taxon>
        <taxon>Spermatophyta</taxon>
        <taxon>Magnoliopsida</taxon>
        <taxon>Liliopsida</taxon>
        <taxon>Zosteraceae</taxon>
        <taxon>Zostera</taxon>
    </lineage>
</organism>
<keyword evidence="8" id="KW-1185">Reference proteome</keyword>
<dbReference type="GO" id="GO:0008270">
    <property type="term" value="F:zinc ion binding"/>
    <property type="evidence" value="ECO:0007669"/>
    <property type="project" value="UniProtKB-KW"/>
</dbReference>
<keyword evidence="5" id="KW-0106">Calcium</keyword>
<evidence type="ECO:0000256" key="1">
    <source>
        <dbReference type="ARBA" id="ARBA00022468"/>
    </source>
</evidence>
<keyword evidence="2" id="KW-0479">Metal-binding</keyword>
<dbReference type="Gene3D" id="1.10.220.150">
    <property type="entry name" value="Arf GTPase activating protein"/>
    <property type="match status" value="1"/>
</dbReference>
<dbReference type="InterPro" id="IPR001164">
    <property type="entry name" value="ArfGAP_dom"/>
</dbReference>
<protein>
    <submittedName>
        <fullName evidence="7">ARF-GAP domain 13</fullName>
    </submittedName>
</protein>
<evidence type="ECO:0000259" key="6">
    <source>
        <dbReference type="PROSITE" id="PS50004"/>
    </source>
</evidence>
<evidence type="ECO:0000256" key="5">
    <source>
        <dbReference type="ARBA" id="ARBA00022837"/>
    </source>
</evidence>
<dbReference type="SUPFAM" id="SSF49562">
    <property type="entry name" value="C2 domain (Calcium/lipid-binding domain, CaLB)"/>
    <property type="match status" value="1"/>
</dbReference>
<dbReference type="SMART" id="SM00239">
    <property type="entry name" value="C2"/>
    <property type="match status" value="1"/>
</dbReference>
<evidence type="ECO:0000256" key="2">
    <source>
        <dbReference type="ARBA" id="ARBA00022723"/>
    </source>
</evidence>
<keyword evidence="4" id="KW-0862">Zinc</keyword>